<evidence type="ECO:0000313" key="2">
    <source>
        <dbReference type="EMBL" id="KAF3560334.1"/>
    </source>
</evidence>
<accession>A0A8S9R9N6</accession>
<sequence length="111" mass="11997">MALPAFSSDLTLASSEPQLPSRAATRSSALEAPQPHQPEAALPPFPPMPDTSTRPERNFQHVVVDSFTAIWARISRCRCSSMRSVRSSSPSAAGASRQRRGTSSDETIDED</sequence>
<dbReference type="Proteomes" id="UP000712600">
    <property type="component" value="Unassembled WGS sequence"/>
</dbReference>
<comment type="caution">
    <text evidence="2">The sequence shown here is derived from an EMBL/GenBank/DDBJ whole genome shotgun (WGS) entry which is preliminary data.</text>
</comment>
<gene>
    <name evidence="2" type="ORF">F2Q69_00012968</name>
</gene>
<reference evidence="2" key="1">
    <citation type="submission" date="2019-12" db="EMBL/GenBank/DDBJ databases">
        <title>Genome sequencing and annotation of Brassica cretica.</title>
        <authorList>
            <person name="Studholme D.J."/>
            <person name="Sarris P."/>
        </authorList>
    </citation>
    <scope>NUCLEOTIDE SEQUENCE</scope>
    <source>
        <strain evidence="2">PFS-109/04</strain>
        <tissue evidence="2">Leaf</tissue>
    </source>
</reference>
<dbReference type="AlphaFoldDB" id="A0A8S9R9N6"/>
<evidence type="ECO:0000313" key="3">
    <source>
        <dbReference type="Proteomes" id="UP000712600"/>
    </source>
</evidence>
<name>A0A8S9R9N6_BRACR</name>
<dbReference type="EMBL" id="QGKX02000996">
    <property type="protein sequence ID" value="KAF3560334.1"/>
    <property type="molecule type" value="Genomic_DNA"/>
</dbReference>
<protein>
    <submittedName>
        <fullName evidence="2">Uncharacterized protein</fullName>
    </submittedName>
</protein>
<proteinExistence type="predicted"/>
<feature type="region of interest" description="Disordered" evidence="1">
    <location>
        <begin position="80"/>
        <end position="111"/>
    </location>
</feature>
<feature type="region of interest" description="Disordered" evidence="1">
    <location>
        <begin position="1"/>
        <end position="57"/>
    </location>
</feature>
<feature type="compositionally biased region" description="Low complexity" evidence="1">
    <location>
        <begin position="80"/>
        <end position="96"/>
    </location>
</feature>
<evidence type="ECO:0000256" key="1">
    <source>
        <dbReference type="SAM" id="MobiDB-lite"/>
    </source>
</evidence>
<organism evidence="2 3">
    <name type="scientific">Brassica cretica</name>
    <name type="common">Mustard</name>
    <dbReference type="NCBI Taxonomy" id="69181"/>
    <lineage>
        <taxon>Eukaryota</taxon>
        <taxon>Viridiplantae</taxon>
        <taxon>Streptophyta</taxon>
        <taxon>Embryophyta</taxon>
        <taxon>Tracheophyta</taxon>
        <taxon>Spermatophyta</taxon>
        <taxon>Magnoliopsida</taxon>
        <taxon>eudicotyledons</taxon>
        <taxon>Gunneridae</taxon>
        <taxon>Pentapetalae</taxon>
        <taxon>rosids</taxon>
        <taxon>malvids</taxon>
        <taxon>Brassicales</taxon>
        <taxon>Brassicaceae</taxon>
        <taxon>Brassiceae</taxon>
        <taxon>Brassica</taxon>
    </lineage>
</organism>
<feature type="compositionally biased region" description="Polar residues" evidence="1">
    <location>
        <begin position="8"/>
        <end position="28"/>
    </location>
</feature>